<dbReference type="Pfam" id="PF02687">
    <property type="entry name" value="FtsX"/>
    <property type="match status" value="1"/>
</dbReference>
<feature type="transmembrane region" description="Helical" evidence="6">
    <location>
        <begin position="329"/>
        <end position="347"/>
    </location>
</feature>
<dbReference type="InterPro" id="IPR051125">
    <property type="entry name" value="ABC-4/HrtB_transporter"/>
</dbReference>
<dbReference type="AlphaFoldDB" id="A0A3P4AVJ3"/>
<dbReference type="Proteomes" id="UP000279841">
    <property type="component" value="Plasmid 4"/>
</dbReference>
<dbReference type="EMBL" id="LR027520">
    <property type="protein sequence ID" value="VCU54629.1"/>
    <property type="molecule type" value="Genomic_DNA"/>
</dbReference>
<dbReference type="GO" id="GO:0005886">
    <property type="term" value="C:plasma membrane"/>
    <property type="evidence" value="ECO:0007669"/>
    <property type="project" value="UniProtKB-SubCell"/>
</dbReference>
<evidence type="ECO:0000256" key="1">
    <source>
        <dbReference type="ARBA" id="ARBA00004651"/>
    </source>
</evidence>
<evidence type="ECO:0000256" key="2">
    <source>
        <dbReference type="ARBA" id="ARBA00022475"/>
    </source>
</evidence>
<sequence length="399" mass="43363">MTLWIVVRNLRVRAFSTFLTLVGISLATAMALVVPLVLQSLERGAANAAQVFDLLIAAKGSPTQAVLSSLYLLQPPIANLPYATYERLTRDPRARRVVPLAFGDSYRGLPLIGTSTQVFELRLTPTDPPYFRLKQGRPFLHTYEAVLGARAARETGLEVGAEFLSDHGFFASQAEAASALAHHQEEKYRVVGILEPTGGPWDRAILVPIEAYWEVHGEGEGKREVTAVLFTGRRLSDVYQVAQEVNRSPEAQAVLPGQVFAQVREAMLQGQSAYGALSLLVLFLAALLIWQGIYAQGLERRRHNALLRALGAPRGLVFSVLLWETTLEVGLGILLGVLLGWGLAAAGSGALGERLGFYLPPPQLSLDLLARAFALLPLGILAALPPAFQAMRESPLEYL</sequence>
<dbReference type="RefSeq" id="WP_124105576.1">
    <property type="nucleotide sequence ID" value="NZ_LR027520.1"/>
</dbReference>
<protein>
    <submittedName>
        <fullName evidence="9">Uncharacterized protein</fullName>
    </submittedName>
</protein>
<keyword evidence="3 6" id="KW-0812">Transmembrane</keyword>
<evidence type="ECO:0000256" key="4">
    <source>
        <dbReference type="ARBA" id="ARBA00022989"/>
    </source>
</evidence>
<evidence type="ECO:0000256" key="6">
    <source>
        <dbReference type="SAM" id="Phobius"/>
    </source>
</evidence>
<keyword evidence="5 6" id="KW-0472">Membrane</keyword>
<dbReference type="InterPro" id="IPR025857">
    <property type="entry name" value="MacB_PCD"/>
</dbReference>
<geneLocation type="plasmid" evidence="9 10">
    <name>4</name>
</geneLocation>
<name>A0A3P4AVJ3_THETH</name>
<evidence type="ECO:0000259" key="7">
    <source>
        <dbReference type="Pfam" id="PF02687"/>
    </source>
</evidence>
<feature type="domain" description="MacB-like periplasmic core" evidence="8">
    <location>
        <begin position="17"/>
        <end position="242"/>
    </location>
</feature>
<feature type="transmembrane region" description="Helical" evidence="6">
    <location>
        <begin position="273"/>
        <end position="293"/>
    </location>
</feature>
<keyword evidence="9" id="KW-0614">Plasmid</keyword>
<reference evidence="9 10" key="1">
    <citation type="submission" date="2018-10" db="EMBL/GenBank/DDBJ databases">
        <authorList>
            <person name="Peiro R."/>
            <person name="Begona"/>
            <person name="Cbmso G."/>
            <person name="Lopez M."/>
            <person name="Gonzalez S."/>
            <person name="Sacristan E."/>
            <person name="Castillo E."/>
        </authorList>
    </citation>
    <scope>NUCLEOTIDE SEQUENCE [LARGE SCALE GENOMIC DNA]</scope>
    <source>
        <strain evidence="9">TTHNAR1</strain>
        <plasmid evidence="10">4</plasmid>
    </source>
</reference>
<gene>
    <name evidence="9" type="ORF">TTHNP4_00037</name>
</gene>
<evidence type="ECO:0000313" key="9">
    <source>
        <dbReference type="EMBL" id="VCU54629.1"/>
    </source>
</evidence>
<dbReference type="PANTHER" id="PTHR43738:SF2">
    <property type="entry name" value="ABC TRANSPORTER PERMEASE"/>
    <property type="match status" value="1"/>
</dbReference>
<comment type="subcellular location">
    <subcellularLocation>
        <location evidence="1">Cell membrane</location>
        <topology evidence="1">Multi-pass membrane protein</topology>
    </subcellularLocation>
</comment>
<dbReference type="InterPro" id="IPR003838">
    <property type="entry name" value="ABC3_permease_C"/>
</dbReference>
<dbReference type="Pfam" id="PF12704">
    <property type="entry name" value="MacB_PCD"/>
    <property type="match status" value="1"/>
</dbReference>
<feature type="domain" description="ABC3 transporter permease C-terminal" evidence="7">
    <location>
        <begin position="276"/>
        <end position="395"/>
    </location>
</feature>
<feature type="transmembrane region" description="Helical" evidence="6">
    <location>
        <begin position="368"/>
        <end position="388"/>
    </location>
</feature>
<evidence type="ECO:0000256" key="5">
    <source>
        <dbReference type="ARBA" id="ARBA00023136"/>
    </source>
</evidence>
<keyword evidence="2" id="KW-1003">Cell membrane</keyword>
<proteinExistence type="predicted"/>
<keyword evidence="4 6" id="KW-1133">Transmembrane helix</keyword>
<evidence type="ECO:0000259" key="8">
    <source>
        <dbReference type="Pfam" id="PF12704"/>
    </source>
</evidence>
<accession>A0A3P4AVJ3</accession>
<organism evidence="9 10">
    <name type="scientific">Thermus thermophilus</name>
    <dbReference type="NCBI Taxonomy" id="274"/>
    <lineage>
        <taxon>Bacteria</taxon>
        <taxon>Thermotogati</taxon>
        <taxon>Deinococcota</taxon>
        <taxon>Deinococci</taxon>
        <taxon>Thermales</taxon>
        <taxon>Thermaceae</taxon>
        <taxon>Thermus</taxon>
    </lineage>
</organism>
<dbReference type="PANTHER" id="PTHR43738">
    <property type="entry name" value="ABC TRANSPORTER, MEMBRANE PROTEIN"/>
    <property type="match status" value="1"/>
</dbReference>
<evidence type="ECO:0000313" key="10">
    <source>
        <dbReference type="Proteomes" id="UP000279841"/>
    </source>
</evidence>
<evidence type="ECO:0000256" key="3">
    <source>
        <dbReference type="ARBA" id="ARBA00022692"/>
    </source>
</evidence>